<keyword evidence="4" id="KW-0812">Transmembrane</keyword>
<dbReference type="CDD" id="cd16936">
    <property type="entry name" value="HATPase_RsbW-like"/>
    <property type="match status" value="1"/>
</dbReference>
<dbReference type="EMBL" id="FNAG01000001">
    <property type="protein sequence ID" value="SDD24703.1"/>
    <property type="molecule type" value="Genomic_DNA"/>
</dbReference>
<feature type="transmembrane region" description="Helical" evidence="4">
    <location>
        <begin position="307"/>
        <end position="328"/>
    </location>
</feature>
<dbReference type="CDD" id="cd12914">
    <property type="entry name" value="PDC1_DGC_like"/>
    <property type="match status" value="1"/>
</dbReference>
<name>A0A1G6T6V7_9GAMM</name>
<dbReference type="InterPro" id="IPR001932">
    <property type="entry name" value="PPM-type_phosphatase-like_dom"/>
</dbReference>
<dbReference type="AlphaFoldDB" id="A0A1G6T6V7"/>
<keyword evidence="1" id="KW-0378">Hydrolase</keyword>
<evidence type="ECO:0000313" key="6">
    <source>
        <dbReference type="EMBL" id="SDD24703.1"/>
    </source>
</evidence>
<sequence>MQIPFPEGDDNLTANASAEAPEASPRHASLQRILTRALAAFGLLPLLLLGLIAGAGDYLVRLHQAKTSLGAAVTAASADLDLFLVAHRSAVQQLAAEFARSPGDESDLVERLRRTREAFPGFLTMLATDAEGLVIAGSFDNRTGIDRTIWHRADVSDRAYFQQPRRTRTSLVTGVFQGRGFGDDALCAVSAPIQSADGGFAGVVQGSIRLLDLSAAFAAASHSEGLGLVILDPEGRVAWASPGLGLKPLEAAPEGLSRDLPLSLPSFQRPDIPGLPDGDVLLLEQPTGLGWRVLALLPRQVLLERTLLDLTVVLLSLLAMAGLALVAGRRFVLRFLRPLEDIALRMDRLSLSSHPERFRHRSDLSELARLEGAFLRLGQRLGDSYQQLQEEFAKESALRAELAEARAEALRAEGELDAAREIQMAMLPSRSRLQGWPGLRLAALLEPMRAVGGDFFNVLPLDSERVAFFIGDVSDKGVPAALFMARTMTLLEPGAGRGESPSETLQRVGRVLAQDNPNGMFVTVLIGRMDLDSGLLVLASAGHDPPLLRTGDGRVQRVELDTGPALGFEEEAEYPQVQLRLRPGDALLMFTDGLSEAEDARGTAFGEARIAEVMAAVPEIAPQRLVDALTAAVQQHRQASPADDLTLLCLQRPLDAEVHCGEVGLLPSLGVAALPDLLLELEAELAGRGLDAETLHDVRLVAEEIVSNALTHGCHSTFGVGARVGFELLPERVRLRFEDDGSPFDPLAQNLPDVDIPIEERGIGGLGVLLVRELARDAHYERRDGLNRLILWLPRHAPRAAPSTPEPRETGRPT</sequence>
<evidence type="ECO:0000256" key="4">
    <source>
        <dbReference type="SAM" id="Phobius"/>
    </source>
</evidence>
<feature type="region of interest" description="Disordered" evidence="3">
    <location>
        <begin position="1"/>
        <end position="25"/>
    </location>
</feature>
<proteinExistence type="predicted"/>
<dbReference type="Gene3D" id="3.60.40.10">
    <property type="entry name" value="PPM-type phosphatase domain"/>
    <property type="match status" value="1"/>
</dbReference>
<keyword evidence="2" id="KW-0175">Coiled coil</keyword>
<protein>
    <submittedName>
        <fullName evidence="6">Histidine kinase-like ATPase domain-containing protein</fullName>
    </submittedName>
</protein>
<evidence type="ECO:0000313" key="7">
    <source>
        <dbReference type="Proteomes" id="UP000199603"/>
    </source>
</evidence>
<evidence type="ECO:0000256" key="1">
    <source>
        <dbReference type="ARBA" id="ARBA00022801"/>
    </source>
</evidence>
<dbReference type="RefSeq" id="WP_091239302.1">
    <property type="nucleotide sequence ID" value="NZ_FNAG01000001.1"/>
</dbReference>
<dbReference type="GO" id="GO:0016301">
    <property type="term" value="F:kinase activity"/>
    <property type="evidence" value="ECO:0007669"/>
    <property type="project" value="UniProtKB-KW"/>
</dbReference>
<keyword evidence="4" id="KW-0472">Membrane</keyword>
<dbReference type="Gene3D" id="3.30.450.20">
    <property type="entry name" value="PAS domain"/>
    <property type="match status" value="1"/>
</dbReference>
<dbReference type="InterPro" id="IPR036890">
    <property type="entry name" value="HATPase_C_sf"/>
</dbReference>
<dbReference type="InterPro" id="IPR003594">
    <property type="entry name" value="HATPase_dom"/>
</dbReference>
<dbReference type="InterPro" id="IPR052016">
    <property type="entry name" value="Bact_Sigma-Reg"/>
</dbReference>
<dbReference type="Pfam" id="PF07228">
    <property type="entry name" value="SpoIIE"/>
    <property type="match status" value="1"/>
</dbReference>
<dbReference type="PANTHER" id="PTHR43156">
    <property type="entry name" value="STAGE II SPORULATION PROTEIN E-RELATED"/>
    <property type="match status" value="1"/>
</dbReference>
<gene>
    <name evidence="6" type="ORF">SAMN04488509_101906</name>
</gene>
<dbReference type="Proteomes" id="UP000199603">
    <property type="component" value="Unassembled WGS sequence"/>
</dbReference>
<feature type="coiled-coil region" evidence="2">
    <location>
        <begin position="385"/>
        <end position="422"/>
    </location>
</feature>
<dbReference type="GO" id="GO:0016791">
    <property type="term" value="F:phosphatase activity"/>
    <property type="evidence" value="ECO:0007669"/>
    <property type="project" value="TreeGrafter"/>
</dbReference>
<feature type="transmembrane region" description="Helical" evidence="4">
    <location>
        <begin position="37"/>
        <end position="60"/>
    </location>
</feature>
<dbReference type="Pfam" id="PF13581">
    <property type="entry name" value="HATPase_c_2"/>
    <property type="match status" value="1"/>
</dbReference>
<dbReference type="InterPro" id="IPR036457">
    <property type="entry name" value="PPM-type-like_dom_sf"/>
</dbReference>
<reference evidence="6 7" key="1">
    <citation type="submission" date="2016-10" db="EMBL/GenBank/DDBJ databases">
        <authorList>
            <person name="de Groot N.N."/>
        </authorList>
    </citation>
    <scope>NUCLEOTIDE SEQUENCE [LARGE SCALE GENOMIC DNA]</scope>
    <source>
        <strain evidence="6 7">DSM 16957</strain>
    </source>
</reference>
<dbReference type="SMART" id="SM00331">
    <property type="entry name" value="PP2C_SIG"/>
    <property type="match status" value="1"/>
</dbReference>
<dbReference type="SUPFAM" id="SSF81606">
    <property type="entry name" value="PP2C-like"/>
    <property type="match status" value="1"/>
</dbReference>
<evidence type="ECO:0000259" key="5">
    <source>
        <dbReference type="SMART" id="SM00331"/>
    </source>
</evidence>
<accession>A0A1G6T6V7</accession>
<dbReference type="Gene3D" id="3.30.565.10">
    <property type="entry name" value="Histidine kinase-like ATPase, C-terminal domain"/>
    <property type="match status" value="1"/>
</dbReference>
<keyword evidence="4" id="KW-1133">Transmembrane helix</keyword>
<evidence type="ECO:0000256" key="3">
    <source>
        <dbReference type="SAM" id="MobiDB-lite"/>
    </source>
</evidence>
<dbReference type="SUPFAM" id="SSF55874">
    <property type="entry name" value="ATPase domain of HSP90 chaperone/DNA topoisomerase II/histidine kinase"/>
    <property type="match status" value="1"/>
</dbReference>
<keyword evidence="7" id="KW-1185">Reference proteome</keyword>
<dbReference type="OrthoDB" id="9811749at2"/>
<feature type="domain" description="PPM-type phosphatase" evidence="5">
    <location>
        <begin position="436"/>
        <end position="652"/>
    </location>
</feature>
<keyword evidence="6" id="KW-0808">Transferase</keyword>
<evidence type="ECO:0000256" key="2">
    <source>
        <dbReference type="SAM" id="Coils"/>
    </source>
</evidence>
<organism evidence="6 7">
    <name type="scientific">Aquimonas voraii</name>
    <dbReference type="NCBI Taxonomy" id="265719"/>
    <lineage>
        <taxon>Bacteria</taxon>
        <taxon>Pseudomonadati</taxon>
        <taxon>Pseudomonadota</taxon>
        <taxon>Gammaproteobacteria</taxon>
        <taxon>Lysobacterales</taxon>
        <taxon>Lysobacteraceae</taxon>
        <taxon>Aquimonas</taxon>
    </lineage>
</organism>
<dbReference type="STRING" id="265719.SAMN04488509_101906"/>
<dbReference type="PANTHER" id="PTHR43156:SF2">
    <property type="entry name" value="STAGE II SPORULATION PROTEIN E"/>
    <property type="match status" value="1"/>
</dbReference>
<keyword evidence="6" id="KW-0418">Kinase</keyword>